<protein>
    <submittedName>
        <fullName evidence="1">Uncharacterized protein</fullName>
    </submittedName>
</protein>
<name>A0A6G7WKP0_9LACT</name>
<geneLocation type="plasmid" evidence="1 2">
    <name>p_unnamed1</name>
</geneLocation>
<evidence type="ECO:0000313" key="1">
    <source>
        <dbReference type="EMBL" id="QIK52768.1"/>
    </source>
</evidence>
<dbReference type="InterPro" id="IPR049929">
    <property type="entry name" value="TenpN-like"/>
</dbReference>
<dbReference type="NCBIfam" id="NF047358">
    <property type="entry name" value="TenpIN"/>
    <property type="match status" value="1"/>
</dbReference>
<keyword evidence="2" id="KW-1185">Reference proteome</keyword>
<dbReference type="EMBL" id="CP049890">
    <property type="protein sequence ID" value="QIK52768.1"/>
    <property type="molecule type" value="Genomic_DNA"/>
</dbReference>
<dbReference type="CDD" id="cd17493">
    <property type="entry name" value="toxin_TenpN"/>
    <property type="match status" value="1"/>
</dbReference>
<accession>A0A6G7WKP0</accession>
<dbReference type="Proteomes" id="UP000501830">
    <property type="component" value="Plasmid p_unnamed1"/>
</dbReference>
<gene>
    <name evidence="1" type="ORF">G7058_11610</name>
</gene>
<proteinExistence type="predicted"/>
<organism evidence="1 2">
    <name type="scientific">Jeotgalibaca porci</name>
    <dbReference type="NCBI Taxonomy" id="1868793"/>
    <lineage>
        <taxon>Bacteria</taxon>
        <taxon>Bacillati</taxon>
        <taxon>Bacillota</taxon>
        <taxon>Bacilli</taxon>
        <taxon>Lactobacillales</taxon>
        <taxon>Carnobacteriaceae</taxon>
        <taxon>Jeotgalibaca</taxon>
    </lineage>
</organism>
<reference evidence="1 2" key="1">
    <citation type="journal article" date="2017" name="Int. J. Syst. Evol. Microbiol.">
        <title>Jeotgalibaca porci sp. nov. and Jeotgalibaca arthritidis sp. nov., isolated from pigs, and emended description of the genus Jeotgalibaca.</title>
        <authorList>
            <person name="Zamora L."/>
            <person name="Perez-Sancho M."/>
            <person name="Dominguez L."/>
            <person name="Fernandez-Garayzabal J.F."/>
            <person name="Vela A.I."/>
        </authorList>
    </citation>
    <scope>NUCLEOTIDE SEQUENCE [LARGE SCALE GENOMIC DNA]</scope>
    <source>
        <strain evidence="1 2">CCUG 69148</strain>
        <plasmid evidence="1 2">p_unnamed1</plasmid>
    </source>
</reference>
<dbReference type="RefSeq" id="WP_166063792.1">
    <property type="nucleotide sequence ID" value="NZ_CP049890.1"/>
</dbReference>
<evidence type="ECO:0000313" key="2">
    <source>
        <dbReference type="Proteomes" id="UP000501830"/>
    </source>
</evidence>
<dbReference type="GeneID" id="94553934"/>
<sequence length="159" mass="18243">MAGNNKIELRKLKDSFFSDHGDLKEIMKKEENKVRGYGYISCLIEKHHFAIPLRSSITHPYSFVVSTPSEAKGGHQGLDYTKAIIIDPSYLGSTFVIPNNQFGRIYRNQEKIIADFSEYVRIYKEFISTGVLPVEYKNAYSFTTLVNYHEELGLLVKSH</sequence>
<keyword evidence="1" id="KW-0614">Plasmid</keyword>
<dbReference type="AlphaFoldDB" id="A0A6G7WKP0"/>
<dbReference type="KEGG" id="jpo:G7058_11610"/>